<dbReference type="EMBL" id="CM000127">
    <property type="protein sequence ID" value="EEC72805.1"/>
    <property type="molecule type" value="Genomic_DNA"/>
</dbReference>
<dbReference type="Gramene" id="BGIOSGA007860-TA">
    <property type="protein sequence ID" value="BGIOSGA007860-PA"/>
    <property type="gene ID" value="BGIOSGA007860"/>
</dbReference>
<reference evidence="2 3" key="1">
    <citation type="journal article" date="2005" name="PLoS Biol.">
        <title>The genomes of Oryza sativa: a history of duplications.</title>
        <authorList>
            <person name="Yu J."/>
            <person name="Wang J."/>
            <person name="Lin W."/>
            <person name="Li S."/>
            <person name="Li H."/>
            <person name="Zhou J."/>
            <person name="Ni P."/>
            <person name="Dong W."/>
            <person name="Hu S."/>
            <person name="Zeng C."/>
            <person name="Zhang J."/>
            <person name="Zhang Y."/>
            <person name="Li R."/>
            <person name="Xu Z."/>
            <person name="Li S."/>
            <person name="Li X."/>
            <person name="Zheng H."/>
            <person name="Cong L."/>
            <person name="Lin L."/>
            <person name="Yin J."/>
            <person name="Geng J."/>
            <person name="Li G."/>
            <person name="Shi J."/>
            <person name="Liu J."/>
            <person name="Lv H."/>
            <person name="Li J."/>
            <person name="Wang J."/>
            <person name="Deng Y."/>
            <person name="Ran L."/>
            <person name="Shi X."/>
            <person name="Wang X."/>
            <person name="Wu Q."/>
            <person name="Li C."/>
            <person name="Ren X."/>
            <person name="Wang J."/>
            <person name="Wang X."/>
            <person name="Li D."/>
            <person name="Liu D."/>
            <person name="Zhang X."/>
            <person name="Ji Z."/>
            <person name="Zhao W."/>
            <person name="Sun Y."/>
            <person name="Zhang Z."/>
            <person name="Bao J."/>
            <person name="Han Y."/>
            <person name="Dong L."/>
            <person name="Ji J."/>
            <person name="Chen P."/>
            <person name="Wu S."/>
            <person name="Liu J."/>
            <person name="Xiao Y."/>
            <person name="Bu D."/>
            <person name="Tan J."/>
            <person name="Yang L."/>
            <person name="Ye C."/>
            <person name="Zhang J."/>
            <person name="Xu J."/>
            <person name="Zhou Y."/>
            <person name="Yu Y."/>
            <person name="Zhang B."/>
            <person name="Zhuang S."/>
            <person name="Wei H."/>
            <person name="Liu B."/>
            <person name="Lei M."/>
            <person name="Yu H."/>
            <person name="Li Y."/>
            <person name="Xu H."/>
            <person name="Wei S."/>
            <person name="He X."/>
            <person name="Fang L."/>
            <person name="Zhang Z."/>
            <person name="Zhang Y."/>
            <person name="Huang X."/>
            <person name="Su Z."/>
            <person name="Tong W."/>
            <person name="Li J."/>
            <person name="Tong Z."/>
            <person name="Li S."/>
            <person name="Ye J."/>
            <person name="Wang L."/>
            <person name="Fang L."/>
            <person name="Lei T."/>
            <person name="Chen C."/>
            <person name="Chen H."/>
            <person name="Xu Z."/>
            <person name="Li H."/>
            <person name="Huang H."/>
            <person name="Zhang F."/>
            <person name="Xu H."/>
            <person name="Li N."/>
            <person name="Zhao C."/>
            <person name="Li S."/>
            <person name="Dong L."/>
            <person name="Huang Y."/>
            <person name="Li L."/>
            <person name="Xi Y."/>
            <person name="Qi Q."/>
            <person name="Li W."/>
            <person name="Zhang B."/>
            <person name="Hu W."/>
            <person name="Zhang Y."/>
            <person name="Tian X."/>
            <person name="Jiao Y."/>
            <person name="Liang X."/>
            <person name="Jin J."/>
            <person name="Gao L."/>
            <person name="Zheng W."/>
            <person name="Hao B."/>
            <person name="Liu S."/>
            <person name="Wang W."/>
            <person name="Yuan L."/>
            <person name="Cao M."/>
            <person name="McDermott J."/>
            <person name="Samudrala R."/>
            <person name="Wang J."/>
            <person name="Wong G.K."/>
            <person name="Yang H."/>
        </authorList>
    </citation>
    <scope>NUCLEOTIDE SEQUENCE [LARGE SCALE GENOMIC DNA]</scope>
    <source>
        <strain evidence="3">cv. 93-11</strain>
    </source>
</reference>
<keyword evidence="3" id="KW-1185">Reference proteome</keyword>
<sequence length="185" mass="20184">MQRARRRLPSIQVQSTMKMGAEGKQEENSSNLEQRLRPLCRQSCPSSMYPGGMDFGAAEVPLAGRRCRWVARGGDLRANDADEEESVFVAGTTHGNAQHEDSLERRGGLRGGLNAQREGRGCDGNGESGTKETRVRAAAWLVSAMRGQRVLMRDISGKKVGEMGAAGFERVAFRPLDSMNEGGRM</sequence>
<evidence type="ECO:0000313" key="3">
    <source>
        <dbReference type="Proteomes" id="UP000007015"/>
    </source>
</evidence>
<feature type="compositionally biased region" description="Basic and acidic residues" evidence="1">
    <location>
        <begin position="97"/>
        <end position="107"/>
    </location>
</feature>
<gene>
    <name evidence="2" type="ORF">OsI_06505</name>
</gene>
<dbReference type="Proteomes" id="UP000007015">
    <property type="component" value="Chromosome 2"/>
</dbReference>
<name>B8AEM3_ORYSI</name>
<protein>
    <submittedName>
        <fullName evidence="2">Uncharacterized protein</fullName>
    </submittedName>
</protein>
<dbReference type="AlphaFoldDB" id="B8AEM3"/>
<evidence type="ECO:0000256" key="1">
    <source>
        <dbReference type="SAM" id="MobiDB-lite"/>
    </source>
</evidence>
<accession>B8AEM3</accession>
<feature type="region of interest" description="Disordered" evidence="1">
    <location>
        <begin position="1"/>
        <end position="32"/>
    </location>
</feature>
<dbReference type="OMA" id="WLVSAMR"/>
<feature type="region of interest" description="Disordered" evidence="1">
    <location>
        <begin position="97"/>
        <end position="130"/>
    </location>
</feature>
<evidence type="ECO:0000313" key="2">
    <source>
        <dbReference type="EMBL" id="EEC72805.1"/>
    </source>
</evidence>
<proteinExistence type="predicted"/>
<dbReference type="HOGENOM" id="CLU_125694_0_0_1"/>
<organism evidence="2 3">
    <name type="scientific">Oryza sativa subsp. indica</name>
    <name type="common">Rice</name>
    <dbReference type="NCBI Taxonomy" id="39946"/>
    <lineage>
        <taxon>Eukaryota</taxon>
        <taxon>Viridiplantae</taxon>
        <taxon>Streptophyta</taxon>
        <taxon>Embryophyta</taxon>
        <taxon>Tracheophyta</taxon>
        <taxon>Spermatophyta</taxon>
        <taxon>Magnoliopsida</taxon>
        <taxon>Liliopsida</taxon>
        <taxon>Poales</taxon>
        <taxon>Poaceae</taxon>
        <taxon>BOP clade</taxon>
        <taxon>Oryzoideae</taxon>
        <taxon>Oryzeae</taxon>
        <taxon>Oryzinae</taxon>
        <taxon>Oryza</taxon>
        <taxon>Oryza sativa</taxon>
    </lineage>
</organism>